<evidence type="ECO:0000313" key="2">
    <source>
        <dbReference type="Proteomes" id="UP000236161"/>
    </source>
</evidence>
<dbReference type="Proteomes" id="UP000236161">
    <property type="component" value="Unassembled WGS sequence"/>
</dbReference>
<evidence type="ECO:0000313" key="1">
    <source>
        <dbReference type="EMBL" id="PKA66248.1"/>
    </source>
</evidence>
<accession>A0A2I0BEP4</accession>
<reference evidence="1 2" key="1">
    <citation type="journal article" date="2017" name="Nature">
        <title>The Apostasia genome and the evolution of orchids.</title>
        <authorList>
            <person name="Zhang G.Q."/>
            <person name="Liu K.W."/>
            <person name="Li Z."/>
            <person name="Lohaus R."/>
            <person name="Hsiao Y.Y."/>
            <person name="Niu S.C."/>
            <person name="Wang J.Y."/>
            <person name="Lin Y.C."/>
            <person name="Xu Q."/>
            <person name="Chen L.J."/>
            <person name="Yoshida K."/>
            <person name="Fujiwara S."/>
            <person name="Wang Z.W."/>
            <person name="Zhang Y.Q."/>
            <person name="Mitsuda N."/>
            <person name="Wang M."/>
            <person name="Liu G.H."/>
            <person name="Pecoraro L."/>
            <person name="Huang H.X."/>
            <person name="Xiao X.J."/>
            <person name="Lin M."/>
            <person name="Wu X.Y."/>
            <person name="Wu W.L."/>
            <person name="Chen Y.Y."/>
            <person name="Chang S.B."/>
            <person name="Sakamoto S."/>
            <person name="Ohme-Takagi M."/>
            <person name="Yagi M."/>
            <person name="Zeng S.J."/>
            <person name="Shen C.Y."/>
            <person name="Yeh C.M."/>
            <person name="Luo Y.B."/>
            <person name="Tsai W.C."/>
            <person name="Van de Peer Y."/>
            <person name="Liu Z.J."/>
        </authorList>
    </citation>
    <scope>NUCLEOTIDE SEQUENCE [LARGE SCALE GENOMIC DNA]</scope>
    <source>
        <strain evidence="2">cv. Shenzhen</strain>
        <tissue evidence="1">Stem</tissue>
    </source>
</reference>
<organism evidence="1 2">
    <name type="scientific">Apostasia shenzhenica</name>
    <dbReference type="NCBI Taxonomy" id="1088818"/>
    <lineage>
        <taxon>Eukaryota</taxon>
        <taxon>Viridiplantae</taxon>
        <taxon>Streptophyta</taxon>
        <taxon>Embryophyta</taxon>
        <taxon>Tracheophyta</taxon>
        <taxon>Spermatophyta</taxon>
        <taxon>Magnoliopsida</taxon>
        <taxon>Liliopsida</taxon>
        <taxon>Asparagales</taxon>
        <taxon>Orchidaceae</taxon>
        <taxon>Apostasioideae</taxon>
        <taxon>Apostasia</taxon>
    </lineage>
</organism>
<dbReference type="AlphaFoldDB" id="A0A2I0BEP4"/>
<dbReference type="EMBL" id="KZ451886">
    <property type="protein sequence ID" value="PKA66248.1"/>
    <property type="molecule type" value="Genomic_DNA"/>
</dbReference>
<proteinExistence type="predicted"/>
<name>A0A2I0BEP4_9ASPA</name>
<gene>
    <name evidence="1" type="ORF">AXF42_Ash006945</name>
</gene>
<keyword evidence="2" id="KW-1185">Reference proteome</keyword>
<sequence>MGDAQESCCVAPVFKKIIYKEIIFISGLEFRQEYKKPKSGVSIPRALYRRR</sequence>
<protein>
    <submittedName>
        <fullName evidence="1">Uncharacterized protein</fullName>
    </submittedName>
</protein>